<name>A0A852WJ19_PSEA5</name>
<sequence length="93" mass="10437">MPIEIHQTYSTKIRPGDWLPTDTIDRIRHDEYGVPVRVETNRRTRVVAVENRAATTRGVDGHEPVTLVLDGGAVLEARPDRKIVVVRETAPVT</sequence>
<evidence type="ECO:0000313" key="2">
    <source>
        <dbReference type="EMBL" id="PKB41356.1"/>
    </source>
</evidence>
<dbReference type="RefSeq" id="WP_100877146.1">
    <property type="nucleotide sequence ID" value="NZ_BAAAJZ010000009.1"/>
</dbReference>
<organism evidence="1 4">
    <name type="scientific">Pseudonocardia alni</name>
    <name type="common">Amycolata alni</name>
    <dbReference type="NCBI Taxonomy" id="33907"/>
    <lineage>
        <taxon>Bacteria</taxon>
        <taxon>Bacillati</taxon>
        <taxon>Actinomycetota</taxon>
        <taxon>Actinomycetes</taxon>
        <taxon>Pseudonocardiales</taxon>
        <taxon>Pseudonocardiaceae</taxon>
        <taxon>Pseudonocardia</taxon>
    </lineage>
</organism>
<comment type="caution">
    <text evidence="1">The sequence shown here is derived from an EMBL/GenBank/DDBJ whole genome shotgun (WGS) entry which is preliminary data.</text>
</comment>
<evidence type="ECO:0000313" key="4">
    <source>
        <dbReference type="Proteomes" id="UP000549695"/>
    </source>
</evidence>
<dbReference type="AlphaFoldDB" id="A0A852WJ19"/>
<gene>
    <name evidence="2" type="ORF">ATL51_0018</name>
    <name evidence="1" type="ORF">HDA37_005676</name>
</gene>
<protein>
    <submittedName>
        <fullName evidence="1">Uncharacterized protein</fullName>
    </submittedName>
</protein>
<accession>A0A852WJ19</accession>
<accession>A0AA44UVK0</accession>
<reference evidence="1 4" key="1">
    <citation type="submission" date="2020-07" db="EMBL/GenBank/DDBJ databases">
        <title>Sequencing the genomes of 1000 actinobacteria strains.</title>
        <authorList>
            <person name="Klenk H.-P."/>
        </authorList>
    </citation>
    <scope>NUCLEOTIDE SEQUENCE [LARGE SCALE GENOMIC DNA]</scope>
    <source>
        <strain evidence="2 3">DSM 44104</strain>
        <strain evidence="1 4">DSM 44749</strain>
    </source>
</reference>
<dbReference type="GeneID" id="98055235"/>
<proteinExistence type="predicted"/>
<dbReference type="EMBL" id="PHUJ01000001">
    <property type="protein sequence ID" value="PKB41356.1"/>
    <property type="molecule type" value="Genomic_DNA"/>
</dbReference>
<dbReference type="Proteomes" id="UP000549695">
    <property type="component" value="Unassembled WGS sequence"/>
</dbReference>
<dbReference type="EMBL" id="JACCCZ010000002">
    <property type="protein sequence ID" value="NYG05322.1"/>
    <property type="molecule type" value="Genomic_DNA"/>
</dbReference>
<dbReference type="Proteomes" id="UP000232453">
    <property type="component" value="Unassembled WGS sequence"/>
</dbReference>
<evidence type="ECO:0000313" key="3">
    <source>
        <dbReference type="Proteomes" id="UP000232453"/>
    </source>
</evidence>
<evidence type="ECO:0000313" key="1">
    <source>
        <dbReference type="EMBL" id="NYG05322.1"/>
    </source>
</evidence>
<keyword evidence="4" id="KW-1185">Reference proteome</keyword>